<evidence type="ECO:0000256" key="1">
    <source>
        <dbReference type="SAM" id="MobiDB-lite"/>
    </source>
</evidence>
<accession>A0A150PSP7</accession>
<protein>
    <recommendedName>
        <fullName evidence="4">DUF4920 domain-containing protein</fullName>
    </recommendedName>
</protein>
<evidence type="ECO:0000313" key="3">
    <source>
        <dbReference type="Proteomes" id="UP000075420"/>
    </source>
</evidence>
<dbReference type="Pfam" id="PF16267">
    <property type="entry name" value="DUF4920"/>
    <property type="match status" value="1"/>
</dbReference>
<dbReference type="EMBL" id="JELY01000628">
    <property type="protein sequence ID" value="KYF58690.1"/>
    <property type="molecule type" value="Genomic_DNA"/>
</dbReference>
<evidence type="ECO:0008006" key="4">
    <source>
        <dbReference type="Google" id="ProtNLM"/>
    </source>
</evidence>
<sequence length="206" mass="21251">MRARRPAPAGQWQGLVRSGKLVFMRAKPIASVFVLVLAHLGCSADRKPESAAAPGAPAAPAAPAEGASPMQASASGIARLEKKQFGAPITETSTTPLPELLQDPGKFSGKTVRTEGVVSAVCKSMGCWMEIADESGAAHIKMAGHSFFVPRDASGHRAVVQGTMVASDAEPGAACGAKDNCRGEAEKQTGQVAKIELEATGVQFLD</sequence>
<dbReference type="Proteomes" id="UP000075420">
    <property type="component" value="Unassembled WGS sequence"/>
</dbReference>
<feature type="region of interest" description="Disordered" evidence="1">
    <location>
        <begin position="46"/>
        <end position="73"/>
    </location>
</feature>
<reference evidence="2 3" key="1">
    <citation type="submission" date="2014-02" db="EMBL/GenBank/DDBJ databases">
        <title>The small core and large imbalanced accessory genome model reveals a collaborative survival strategy of Sorangium cellulosum strains in nature.</title>
        <authorList>
            <person name="Han K."/>
            <person name="Peng R."/>
            <person name="Blom J."/>
            <person name="Li Y.-Z."/>
        </authorList>
    </citation>
    <scope>NUCLEOTIDE SEQUENCE [LARGE SCALE GENOMIC DNA]</scope>
    <source>
        <strain evidence="2 3">So0157-25</strain>
    </source>
</reference>
<feature type="compositionally biased region" description="Low complexity" evidence="1">
    <location>
        <begin position="50"/>
        <end position="69"/>
    </location>
</feature>
<dbReference type="AlphaFoldDB" id="A0A150PSP7"/>
<name>A0A150PSP7_SORCE</name>
<evidence type="ECO:0000313" key="2">
    <source>
        <dbReference type="EMBL" id="KYF58690.1"/>
    </source>
</evidence>
<dbReference type="InterPro" id="IPR032577">
    <property type="entry name" value="DUF4920"/>
</dbReference>
<gene>
    <name evidence="2" type="ORF">BE08_32095</name>
</gene>
<organism evidence="2 3">
    <name type="scientific">Sorangium cellulosum</name>
    <name type="common">Polyangium cellulosum</name>
    <dbReference type="NCBI Taxonomy" id="56"/>
    <lineage>
        <taxon>Bacteria</taxon>
        <taxon>Pseudomonadati</taxon>
        <taxon>Myxococcota</taxon>
        <taxon>Polyangia</taxon>
        <taxon>Polyangiales</taxon>
        <taxon>Polyangiaceae</taxon>
        <taxon>Sorangium</taxon>
    </lineage>
</organism>
<proteinExistence type="predicted"/>
<comment type="caution">
    <text evidence="2">The sequence shown here is derived from an EMBL/GenBank/DDBJ whole genome shotgun (WGS) entry which is preliminary data.</text>
</comment>